<evidence type="ECO:0000256" key="1">
    <source>
        <dbReference type="SAM" id="SignalP"/>
    </source>
</evidence>
<name>A0A3N0VGR7_9GAMM</name>
<dbReference type="Pfam" id="PF11412">
    <property type="entry name" value="DsbD_N"/>
    <property type="match status" value="1"/>
</dbReference>
<dbReference type="GO" id="GO:0045454">
    <property type="term" value="P:cell redox homeostasis"/>
    <property type="evidence" value="ECO:0007669"/>
    <property type="project" value="TreeGrafter"/>
</dbReference>
<dbReference type="EMBL" id="RJVO01000002">
    <property type="protein sequence ID" value="ROH91850.1"/>
    <property type="molecule type" value="Genomic_DNA"/>
</dbReference>
<evidence type="ECO:0000313" key="3">
    <source>
        <dbReference type="EMBL" id="ROH91850.1"/>
    </source>
</evidence>
<feature type="chain" id="PRO_5018152024" description="Thiol:disulfide interchange protein DsbD N-terminal domain-containing protein" evidence="1">
    <location>
        <begin position="26"/>
        <end position="153"/>
    </location>
</feature>
<protein>
    <recommendedName>
        <fullName evidence="2">Thiol:disulfide interchange protein DsbD N-terminal domain-containing protein</fullName>
    </recommendedName>
</protein>
<dbReference type="Gene3D" id="2.60.40.1250">
    <property type="entry name" value="Thiol:disulfide interchange protein DsbD, N-terminal domain"/>
    <property type="match status" value="1"/>
</dbReference>
<evidence type="ECO:0000259" key="2">
    <source>
        <dbReference type="Pfam" id="PF11412"/>
    </source>
</evidence>
<dbReference type="SUPFAM" id="SSF74863">
    <property type="entry name" value="Thiol:disulfide interchange protein DsbD, N-terminal domain (DsbD-alpha)"/>
    <property type="match status" value="1"/>
</dbReference>
<gene>
    <name evidence="3" type="ORF">ED208_05595</name>
</gene>
<dbReference type="InterPro" id="IPR036929">
    <property type="entry name" value="DsbDN_sf"/>
</dbReference>
<dbReference type="PANTHER" id="PTHR32234:SF0">
    <property type="entry name" value="THIOL:DISULFIDE INTERCHANGE PROTEIN DSBD"/>
    <property type="match status" value="1"/>
</dbReference>
<dbReference type="AlphaFoldDB" id="A0A3N0VGR7"/>
<keyword evidence="4" id="KW-1185">Reference proteome</keyword>
<dbReference type="InterPro" id="IPR028250">
    <property type="entry name" value="DsbDN"/>
</dbReference>
<sequence>MAAIPGFRLSLALSGVLLLSAPALAAGGLLQPKVRPDALLPVDQAFQFLGARRDGGNLKLEWNVAPGYYLYRHMLKVSVDNPAKLSLAAAQLPKGESKQDPEFGSVEIYRDQLQASIPLAAGAPLPRTLRVRYQGCADIGVCYPPQTKLVAVP</sequence>
<evidence type="ECO:0000313" key="4">
    <source>
        <dbReference type="Proteomes" id="UP000282106"/>
    </source>
</evidence>
<dbReference type="PANTHER" id="PTHR32234">
    <property type="entry name" value="THIOL:DISULFIDE INTERCHANGE PROTEIN DSBD"/>
    <property type="match status" value="1"/>
</dbReference>
<comment type="caution">
    <text evidence="3">The sequence shown here is derived from an EMBL/GenBank/DDBJ whole genome shotgun (WGS) entry which is preliminary data.</text>
</comment>
<proteinExistence type="predicted"/>
<organism evidence="3 4">
    <name type="scientific">Stagnimonas aquatica</name>
    <dbReference type="NCBI Taxonomy" id="2689987"/>
    <lineage>
        <taxon>Bacteria</taxon>
        <taxon>Pseudomonadati</taxon>
        <taxon>Pseudomonadota</taxon>
        <taxon>Gammaproteobacteria</taxon>
        <taxon>Nevskiales</taxon>
        <taxon>Nevskiaceae</taxon>
        <taxon>Stagnimonas</taxon>
    </lineage>
</organism>
<reference evidence="3 4" key="1">
    <citation type="submission" date="2018-10" db="EMBL/GenBank/DDBJ databases">
        <authorList>
            <person name="Chen W.-M."/>
        </authorList>
    </citation>
    <scope>NUCLEOTIDE SEQUENCE [LARGE SCALE GENOMIC DNA]</scope>
    <source>
        <strain evidence="3 4">THS-13</strain>
    </source>
</reference>
<dbReference type="Proteomes" id="UP000282106">
    <property type="component" value="Unassembled WGS sequence"/>
</dbReference>
<keyword evidence="1" id="KW-0732">Signal</keyword>
<dbReference type="InParanoid" id="A0A3N0VGR7"/>
<feature type="domain" description="Thiol:disulfide interchange protein DsbD N-terminal" evidence="2">
    <location>
        <begin position="38"/>
        <end position="152"/>
    </location>
</feature>
<dbReference type="GO" id="GO:0015035">
    <property type="term" value="F:protein-disulfide reductase activity"/>
    <property type="evidence" value="ECO:0007669"/>
    <property type="project" value="TreeGrafter"/>
</dbReference>
<feature type="signal peptide" evidence="1">
    <location>
        <begin position="1"/>
        <end position="25"/>
    </location>
</feature>
<accession>A0A3N0VGR7</accession>